<proteinExistence type="predicted"/>
<keyword evidence="2" id="KW-1185">Reference proteome</keyword>
<sequence length="118" mass="13030">MDYGVAKENVAWLKMKSCCLIDAILTSAFLGKQLQRRKKEIKPPSCHYLEDANADYLNSTGSGECLSLLILTELMIEESIEKKKAAVLEKVSEKICCAIASVNCRKEDGVCTFYAGSD</sequence>
<comment type="caution">
    <text evidence="1">The sequence shown here is derived from an EMBL/GenBank/DDBJ whole genome shotgun (WGS) entry which is preliminary data.</text>
</comment>
<evidence type="ECO:0000313" key="2">
    <source>
        <dbReference type="Proteomes" id="UP000823775"/>
    </source>
</evidence>
<dbReference type="Proteomes" id="UP000823775">
    <property type="component" value="Unassembled WGS sequence"/>
</dbReference>
<dbReference type="EMBL" id="JACEIK010005353">
    <property type="protein sequence ID" value="MCE0481290.1"/>
    <property type="molecule type" value="Genomic_DNA"/>
</dbReference>
<gene>
    <name evidence="1" type="ORF">HAX54_038941</name>
</gene>
<organism evidence="1 2">
    <name type="scientific">Datura stramonium</name>
    <name type="common">Jimsonweed</name>
    <name type="synonym">Common thornapple</name>
    <dbReference type="NCBI Taxonomy" id="4076"/>
    <lineage>
        <taxon>Eukaryota</taxon>
        <taxon>Viridiplantae</taxon>
        <taxon>Streptophyta</taxon>
        <taxon>Embryophyta</taxon>
        <taxon>Tracheophyta</taxon>
        <taxon>Spermatophyta</taxon>
        <taxon>Magnoliopsida</taxon>
        <taxon>eudicotyledons</taxon>
        <taxon>Gunneridae</taxon>
        <taxon>Pentapetalae</taxon>
        <taxon>asterids</taxon>
        <taxon>lamiids</taxon>
        <taxon>Solanales</taxon>
        <taxon>Solanaceae</taxon>
        <taxon>Solanoideae</taxon>
        <taxon>Datureae</taxon>
        <taxon>Datura</taxon>
    </lineage>
</organism>
<protein>
    <submittedName>
        <fullName evidence="1">Uncharacterized protein</fullName>
    </submittedName>
</protein>
<name>A0ABS8VLS8_DATST</name>
<reference evidence="1 2" key="1">
    <citation type="journal article" date="2021" name="BMC Genomics">
        <title>Datura genome reveals duplications of psychoactive alkaloid biosynthetic genes and high mutation rate following tissue culture.</title>
        <authorList>
            <person name="Rajewski A."/>
            <person name="Carter-House D."/>
            <person name="Stajich J."/>
            <person name="Litt A."/>
        </authorList>
    </citation>
    <scope>NUCLEOTIDE SEQUENCE [LARGE SCALE GENOMIC DNA]</scope>
    <source>
        <strain evidence="1">AR-01</strain>
    </source>
</reference>
<evidence type="ECO:0000313" key="1">
    <source>
        <dbReference type="EMBL" id="MCE0481290.1"/>
    </source>
</evidence>
<accession>A0ABS8VLS8</accession>